<sequence length="57" mass="6550">MTSRLNPEDQRRVDEYLRAPQHQVERKPFRPWLLLALVVIVTIGLGLLSRLLSGLAL</sequence>
<proteinExistence type="predicted"/>
<accession>A0AAD0L3E9</accession>
<reference evidence="2 3" key="1">
    <citation type="submission" date="2018-06" db="EMBL/GenBank/DDBJ databases">
        <title>The genome of Pseudomonas putida NX-1, a lignin degrader.</title>
        <authorList>
            <person name="Xu Z."/>
        </authorList>
    </citation>
    <scope>NUCLEOTIDE SEQUENCE [LARGE SCALE GENOMIC DNA]</scope>
    <source>
        <strain evidence="2 3">NX-1</strain>
    </source>
</reference>
<keyword evidence="1" id="KW-0812">Transmembrane</keyword>
<dbReference type="Pfam" id="PF11293">
    <property type="entry name" value="DUF3094"/>
    <property type="match status" value="1"/>
</dbReference>
<evidence type="ECO:0000256" key="1">
    <source>
        <dbReference type="SAM" id="Phobius"/>
    </source>
</evidence>
<evidence type="ECO:0000313" key="3">
    <source>
        <dbReference type="Proteomes" id="UP000251617"/>
    </source>
</evidence>
<keyword evidence="1" id="KW-0472">Membrane</keyword>
<dbReference type="RefSeq" id="WP_112897348.1">
    <property type="nucleotide sequence ID" value="NZ_CP030750.1"/>
</dbReference>
<dbReference type="Proteomes" id="UP000251617">
    <property type="component" value="Chromosome"/>
</dbReference>
<dbReference type="InterPro" id="IPR021444">
    <property type="entry name" value="DUF3094"/>
</dbReference>
<name>A0AAD0L3E9_PSEPU</name>
<dbReference type="AlphaFoldDB" id="A0AAD0L3E9"/>
<dbReference type="EMBL" id="CP030750">
    <property type="protein sequence ID" value="AXA23443.1"/>
    <property type="molecule type" value="Genomic_DNA"/>
</dbReference>
<keyword evidence="1" id="KW-1133">Transmembrane helix</keyword>
<evidence type="ECO:0000313" key="2">
    <source>
        <dbReference type="EMBL" id="AXA23443.1"/>
    </source>
</evidence>
<feature type="transmembrane region" description="Helical" evidence="1">
    <location>
        <begin position="32"/>
        <end position="52"/>
    </location>
</feature>
<organism evidence="2 3">
    <name type="scientific">Pseudomonas putida</name>
    <name type="common">Arthrobacter siderocapsulatus</name>
    <dbReference type="NCBI Taxonomy" id="303"/>
    <lineage>
        <taxon>Bacteria</taxon>
        <taxon>Pseudomonadati</taxon>
        <taxon>Pseudomonadota</taxon>
        <taxon>Gammaproteobacteria</taxon>
        <taxon>Pseudomonadales</taxon>
        <taxon>Pseudomonadaceae</taxon>
        <taxon>Pseudomonas</taxon>
    </lineage>
</organism>
<gene>
    <name evidence="2" type="ORF">C1S65_04670</name>
</gene>
<protein>
    <submittedName>
        <fullName evidence="2">DUF3094 domain-containing protein</fullName>
    </submittedName>
</protein>